<keyword evidence="1" id="KW-0175">Coiled coil</keyword>
<dbReference type="Proteomes" id="UP000651112">
    <property type="component" value="Unassembled WGS sequence"/>
</dbReference>
<reference evidence="2 3" key="1">
    <citation type="submission" date="2020-08" db="EMBL/GenBank/DDBJ databases">
        <title>Sphingobacterium sp. DN00404 isolated from aquaculture water.</title>
        <authorList>
            <person name="Zhang M."/>
        </authorList>
    </citation>
    <scope>NUCLEOTIDE SEQUENCE [LARGE SCALE GENOMIC DNA]</scope>
    <source>
        <strain evidence="2 3">KCTC 42746</strain>
    </source>
</reference>
<evidence type="ECO:0000256" key="1">
    <source>
        <dbReference type="SAM" id="Coils"/>
    </source>
</evidence>
<feature type="coiled-coil region" evidence="1">
    <location>
        <begin position="90"/>
        <end position="121"/>
    </location>
</feature>
<evidence type="ECO:0000313" key="3">
    <source>
        <dbReference type="Proteomes" id="UP000651112"/>
    </source>
</evidence>
<protein>
    <submittedName>
        <fullName evidence="2">Uncharacterized protein</fullName>
    </submittedName>
</protein>
<comment type="caution">
    <text evidence="2">The sequence shown here is derived from an EMBL/GenBank/DDBJ whole genome shotgun (WGS) entry which is preliminary data.</text>
</comment>
<dbReference type="RefSeq" id="WP_190312737.1">
    <property type="nucleotide sequence ID" value="NZ_JACNYL010000001.1"/>
</dbReference>
<proteinExistence type="predicted"/>
<keyword evidence="3" id="KW-1185">Reference proteome</keyword>
<evidence type="ECO:0000313" key="2">
    <source>
        <dbReference type="EMBL" id="MBD1421018.1"/>
    </source>
</evidence>
<name>A0ABR7XPB3_9SPHI</name>
<dbReference type="EMBL" id="JACNYL010000001">
    <property type="protein sequence ID" value="MBD1421018.1"/>
    <property type="molecule type" value="Genomic_DNA"/>
</dbReference>
<gene>
    <name evidence="2" type="ORF">H8B21_05455</name>
</gene>
<sequence>MLDERELEAFYRYHLNYFLTVNEGADEEEYYNRVRDIATDELTALVREGWQRSRKQHERNNAQKIRLRAFIAYLDSIDRWDSAKTRDEIITAKETEIRNLKDQLETTKQELKAARKLETEDYINISKDHLLTFIDLCLQLQETKLSDGREMLFSQTQIVWVKMICKYFREDNEEINFESIRRYFPGDKRKPGSKYAPVPAKMKLFRIVDAKKRT</sequence>
<accession>A0ABR7XPB3</accession>
<organism evidence="2 3">
    <name type="scientific">Sphingobacterium chuzhouense</name>
    <dbReference type="NCBI Taxonomy" id="1742264"/>
    <lineage>
        <taxon>Bacteria</taxon>
        <taxon>Pseudomonadati</taxon>
        <taxon>Bacteroidota</taxon>
        <taxon>Sphingobacteriia</taxon>
        <taxon>Sphingobacteriales</taxon>
        <taxon>Sphingobacteriaceae</taxon>
        <taxon>Sphingobacterium</taxon>
    </lineage>
</organism>